<reference evidence="7" key="1">
    <citation type="submission" date="2018-04" db="EMBL/GenBank/DDBJ databases">
        <authorList>
            <person name="Go L.Y."/>
            <person name="Mitchell J.A."/>
        </authorList>
    </citation>
    <scope>NUCLEOTIDE SEQUENCE</scope>
    <source>
        <tissue evidence="7">Whole organism</tissue>
    </source>
</reference>
<dbReference type="FunFam" id="2.10.90.10:FF:000049">
    <property type="entry name" value="Glycoprotein hormone alpha 2"/>
    <property type="match status" value="1"/>
</dbReference>
<dbReference type="GO" id="GO:0005615">
    <property type="term" value="C:extracellular space"/>
    <property type="evidence" value="ECO:0007669"/>
    <property type="project" value="TreeGrafter"/>
</dbReference>
<keyword evidence="3 5" id="KW-0732">Signal</keyword>
<keyword evidence="4" id="KW-1015">Disulfide bond</keyword>
<dbReference type="Gene3D" id="2.10.90.10">
    <property type="entry name" value="Cystine-knot cytokines"/>
    <property type="match status" value="1"/>
</dbReference>
<evidence type="ECO:0000256" key="4">
    <source>
        <dbReference type="ARBA" id="ARBA00023157"/>
    </source>
</evidence>
<feature type="signal peptide" evidence="5">
    <location>
        <begin position="1"/>
        <end position="19"/>
    </location>
</feature>
<dbReference type="PANTHER" id="PTHR31129:SF2">
    <property type="entry name" value="GLYCOPROTEIN HORMONE ALPHA-2"/>
    <property type="match status" value="1"/>
</dbReference>
<evidence type="ECO:0000256" key="3">
    <source>
        <dbReference type="ARBA" id="ARBA00022729"/>
    </source>
</evidence>
<dbReference type="EMBL" id="UFQT01000558">
    <property type="protein sequence ID" value="SSX25287.1"/>
    <property type="molecule type" value="Genomic_DNA"/>
</dbReference>
<dbReference type="EMBL" id="UFQS01000675">
    <property type="protein sequence ID" value="SSX06070.1"/>
    <property type="molecule type" value="Genomic_DNA"/>
</dbReference>
<proteinExistence type="predicted"/>
<gene>
    <name evidence="9" type="primary">CSON012144</name>
    <name evidence="8" type="synonym">CSON013414</name>
</gene>
<dbReference type="InterPro" id="IPR004133">
    <property type="entry name" value="DAN_dom"/>
</dbReference>
<dbReference type="Pfam" id="PF03045">
    <property type="entry name" value="DAN"/>
    <property type="match status" value="1"/>
</dbReference>
<dbReference type="InterPro" id="IPR029034">
    <property type="entry name" value="Cystine-knot_cytokine"/>
</dbReference>
<dbReference type="EMBL" id="UFQS01000558">
    <property type="protein sequence ID" value="SSX04925.1"/>
    <property type="molecule type" value="Genomic_DNA"/>
</dbReference>
<feature type="chain" id="PRO_5033343176" evidence="5">
    <location>
        <begin position="20"/>
        <end position="136"/>
    </location>
</feature>
<keyword evidence="2" id="KW-0964">Secreted</keyword>
<evidence type="ECO:0000313" key="9">
    <source>
        <dbReference type="EMBL" id="SSX25287.1"/>
    </source>
</evidence>
<dbReference type="GO" id="GO:0007166">
    <property type="term" value="P:cell surface receptor signaling pathway"/>
    <property type="evidence" value="ECO:0007669"/>
    <property type="project" value="TreeGrafter"/>
</dbReference>
<dbReference type="PANTHER" id="PTHR31129">
    <property type="entry name" value="GLYCOPROTEIN HORMONE ALPHA-2"/>
    <property type="match status" value="1"/>
</dbReference>
<evidence type="ECO:0000259" key="6">
    <source>
        <dbReference type="Pfam" id="PF03045"/>
    </source>
</evidence>
<dbReference type="EMBL" id="UFQT01000675">
    <property type="protein sequence ID" value="SSX26426.1"/>
    <property type="molecule type" value="Genomic_DNA"/>
</dbReference>
<dbReference type="OMA" id="CCNIMES"/>
<evidence type="ECO:0000256" key="5">
    <source>
        <dbReference type="SAM" id="SignalP"/>
    </source>
</evidence>
<feature type="domain" description="DAN" evidence="6">
    <location>
        <begin position="24"/>
        <end position="126"/>
    </location>
</feature>
<protein>
    <submittedName>
        <fullName evidence="9">CSON012144 protein</fullName>
    </submittedName>
    <submittedName>
        <fullName evidence="8">CSON013414 protein</fullName>
    </submittedName>
</protein>
<sequence length="136" mass="15211">MKLVVALLSVCLMSFVAFGNENKNHNKWRRPGCFKVGHRRDIQIVGCTAFTLNSNACRGFCESYAVPAPPLLSMPNKVMQNITSIGQCCNMMEEEDITVLVSCLSDEGEWENRNVTFKSAKKCSCYLCKDADIPTF</sequence>
<evidence type="ECO:0000313" key="7">
    <source>
        <dbReference type="EMBL" id="SSX04925.1"/>
    </source>
</evidence>
<comment type="subcellular location">
    <subcellularLocation>
        <location evidence="1">Secreted</location>
    </subcellularLocation>
</comment>
<evidence type="ECO:0000313" key="8">
    <source>
        <dbReference type="EMBL" id="SSX06070.1"/>
    </source>
</evidence>
<evidence type="ECO:0000256" key="2">
    <source>
        <dbReference type="ARBA" id="ARBA00022525"/>
    </source>
</evidence>
<name>A0A336MA94_CULSO</name>
<dbReference type="InterPro" id="IPR052680">
    <property type="entry name" value="Glyco_Hormone_Alpha"/>
</dbReference>
<dbReference type="VEuPathDB" id="VectorBase:CSON013414"/>
<accession>A0A336MA94</accession>
<organism evidence="9">
    <name type="scientific">Culicoides sonorensis</name>
    <name type="common">Biting midge</name>
    <dbReference type="NCBI Taxonomy" id="179676"/>
    <lineage>
        <taxon>Eukaryota</taxon>
        <taxon>Metazoa</taxon>
        <taxon>Ecdysozoa</taxon>
        <taxon>Arthropoda</taxon>
        <taxon>Hexapoda</taxon>
        <taxon>Insecta</taxon>
        <taxon>Pterygota</taxon>
        <taxon>Neoptera</taxon>
        <taxon>Endopterygota</taxon>
        <taxon>Diptera</taxon>
        <taxon>Nematocera</taxon>
        <taxon>Chironomoidea</taxon>
        <taxon>Ceratopogonidae</taxon>
        <taxon>Ceratopogoninae</taxon>
        <taxon>Culicoides</taxon>
        <taxon>Monoculicoides</taxon>
    </lineage>
</organism>
<evidence type="ECO:0000256" key="1">
    <source>
        <dbReference type="ARBA" id="ARBA00004613"/>
    </source>
</evidence>
<dbReference type="AlphaFoldDB" id="A0A336MA94"/>
<reference evidence="9" key="2">
    <citation type="submission" date="2018-07" db="EMBL/GenBank/DDBJ databases">
        <authorList>
            <person name="Quirk P.G."/>
            <person name="Krulwich T.A."/>
        </authorList>
    </citation>
    <scope>NUCLEOTIDE SEQUENCE</scope>
</reference>
<dbReference type="GO" id="GO:0051427">
    <property type="term" value="F:hormone receptor binding"/>
    <property type="evidence" value="ECO:0007669"/>
    <property type="project" value="TreeGrafter"/>
</dbReference>
<dbReference type="VEuPathDB" id="VectorBase:CSON012144"/>